<dbReference type="Pfam" id="PF07690">
    <property type="entry name" value="MFS_1"/>
    <property type="match status" value="1"/>
</dbReference>
<feature type="transmembrane region" description="Helical" evidence="4">
    <location>
        <begin position="630"/>
        <end position="649"/>
    </location>
</feature>
<dbReference type="InterPro" id="IPR050375">
    <property type="entry name" value="MFS_TsgA-like"/>
</dbReference>
<dbReference type="GO" id="GO:0022857">
    <property type="term" value="F:transmembrane transporter activity"/>
    <property type="evidence" value="ECO:0007669"/>
    <property type="project" value="InterPro"/>
</dbReference>
<feature type="transmembrane region" description="Helical" evidence="4">
    <location>
        <begin position="12"/>
        <end position="32"/>
    </location>
</feature>
<evidence type="ECO:0000256" key="2">
    <source>
        <dbReference type="ARBA" id="ARBA00022475"/>
    </source>
</evidence>
<feature type="region of interest" description="Disordered" evidence="3">
    <location>
        <begin position="885"/>
        <end position="918"/>
    </location>
</feature>
<dbReference type="PANTHER" id="PTHR43702">
    <property type="entry name" value="L-FUCOSE-PROTON SYMPORTER"/>
    <property type="match status" value="1"/>
</dbReference>
<feature type="transmembrane region" description="Helical" evidence="4">
    <location>
        <begin position="560"/>
        <end position="584"/>
    </location>
</feature>
<gene>
    <name evidence="6" type="ORF">EHS25_005923</name>
</gene>
<dbReference type="InterPro" id="IPR049326">
    <property type="entry name" value="Rhodopsin_dom_fungi"/>
</dbReference>
<feature type="compositionally biased region" description="Low complexity" evidence="3">
    <location>
        <begin position="324"/>
        <end position="335"/>
    </location>
</feature>
<name>A0A427XTR2_9TREE</name>
<keyword evidence="2" id="KW-1003">Cell membrane</keyword>
<keyword evidence="4" id="KW-1133">Transmembrane helix</keyword>
<comment type="subcellular location">
    <subcellularLocation>
        <location evidence="1">Cell inner membrane</location>
        <topology evidence="1">Multi-pass membrane protein</topology>
    </subcellularLocation>
</comment>
<evidence type="ECO:0000256" key="3">
    <source>
        <dbReference type="SAM" id="MobiDB-lite"/>
    </source>
</evidence>
<keyword evidence="4" id="KW-0472">Membrane</keyword>
<accession>A0A427XTR2</accession>
<feature type="transmembrane region" description="Helical" evidence="4">
    <location>
        <begin position="200"/>
        <end position="222"/>
    </location>
</feature>
<keyword evidence="7" id="KW-1185">Reference proteome</keyword>
<protein>
    <recommendedName>
        <fullName evidence="5">Rhodopsin domain-containing protein</fullName>
    </recommendedName>
</protein>
<feature type="compositionally biased region" description="Basic and acidic residues" evidence="3">
    <location>
        <begin position="885"/>
        <end position="903"/>
    </location>
</feature>
<dbReference type="AlphaFoldDB" id="A0A427XTR2"/>
<feature type="transmembrane region" description="Helical" evidence="4">
    <location>
        <begin position="506"/>
        <end position="524"/>
    </location>
</feature>
<dbReference type="OrthoDB" id="2562510at2759"/>
<dbReference type="InterPro" id="IPR011701">
    <property type="entry name" value="MFS"/>
</dbReference>
<evidence type="ECO:0000259" key="5">
    <source>
        <dbReference type="Pfam" id="PF20684"/>
    </source>
</evidence>
<feature type="transmembrane region" description="Helical" evidence="4">
    <location>
        <begin position="847"/>
        <end position="871"/>
    </location>
</feature>
<feature type="transmembrane region" description="Helical" evidence="4">
    <location>
        <begin position="780"/>
        <end position="800"/>
    </location>
</feature>
<dbReference type="GO" id="GO:0005886">
    <property type="term" value="C:plasma membrane"/>
    <property type="evidence" value="ECO:0007669"/>
    <property type="project" value="UniProtKB-SubCell"/>
</dbReference>
<feature type="region of interest" description="Disordered" evidence="3">
    <location>
        <begin position="292"/>
        <end position="379"/>
    </location>
</feature>
<reference evidence="6 7" key="1">
    <citation type="submission" date="2018-11" db="EMBL/GenBank/DDBJ databases">
        <title>Genome sequence of Saitozyma podzolica DSM 27192.</title>
        <authorList>
            <person name="Aliyu H."/>
            <person name="Gorte O."/>
            <person name="Ochsenreither K."/>
        </authorList>
    </citation>
    <scope>NUCLEOTIDE SEQUENCE [LARGE SCALE GENOMIC DNA]</scope>
    <source>
        <strain evidence="6 7">DSM 27192</strain>
    </source>
</reference>
<feature type="transmembrane region" description="Helical" evidence="4">
    <location>
        <begin position="250"/>
        <end position="275"/>
    </location>
</feature>
<dbReference type="STRING" id="1890683.A0A427XTR2"/>
<feature type="compositionally biased region" description="Polar residues" evidence="3">
    <location>
        <begin position="350"/>
        <end position="360"/>
    </location>
</feature>
<evidence type="ECO:0000313" key="7">
    <source>
        <dbReference type="Proteomes" id="UP000279259"/>
    </source>
</evidence>
<dbReference type="Pfam" id="PF20684">
    <property type="entry name" value="Fung_rhodopsin"/>
    <property type="match status" value="1"/>
</dbReference>
<feature type="domain" description="Rhodopsin" evidence="5">
    <location>
        <begin position="28"/>
        <end position="280"/>
    </location>
</feature>
<proteinExistence type="predicted"/>
<evidence type="ECO:0000256" key="1">
    <source>
        <dbReference type="ARBA" id="ARBA00004429"/>
    </source>
</evidence>
<organism evidence="6 7">
    <name type="scientific">Saitozyma podzolica</name>
    <dbReference type="NCBI Taxonomy" id="1890683"/>
    <lineage>
        <taxon>Eukaryota</taxon>
        <taxon>Fungi</taxon>
        <taxon>Dikarya</taxon>
        <taxon>Basidiomycota</taxon>
        <taxon>Agaricomycotina</taxon>
        <taxon>Tremellomycetes</taxon>
        <taxon>Tremellales</taxon>
        <taxon>Trimorphomycetaceae</taxon>
        <taxon>Saitozyma</taxon>
    </lineage>
</organism>
<feature type="transmembrane region" description="Helical" evidence="4">
    <location>
        <begin position="88"/>
        <end position="110"/>
    </location>
</feature>
<feature type="transmembrane region" description="Helical" evidence="4">
    <location>
        <begin position="812"/>
        <end position="835"/>
    </location>
</feature>
<dbReference type="EMBL" id="RSCD01000027">
    <property type="protein sequence ID" value="RSH82213.1"/>
    <property type="molecule type" value="Genomic_DNA"/>
</dbReference>
<feature type="transmembrane region" description="Helical" evidence="4">
    <location>
        <begin position="462"/>
        <end position="486"/>
    </location>
</feature>
<feature type="transmembrane region" description="Helical" evidence="4">
    <location>
        <begin position="122"/>
        <end position="144"/>
    </location>
</feature>
<dbReference type="PANTHER" id="PTHR43702:SF13">
    <property type="entry name" value="MONOSACCHARIDE TRANSPORTER, PUTATIVE (AFU_ORTHOLOGUE AFUA_4G06630)-RELATED"/>
    <property type="match status" value="1"/>
</dbReference>
<dbReference type="InterPro" id="IPR036259">
    <property type="entry name" value="MFS_trans_sf"/>
</dbReference>
<evidence type="ECO:0000313" key="6">
    <source>
        <dbReference type="EMBL" id="RSH82213.1"/>
    </source>
</evidence>
<dbReference type="Proteomes" id="UP000279259">
    <property type="component" value="Unassembled WGS sequence"/>
</dbReference>
<dbReference type="SUPFAM" id="SSF103473">
    <property type="entry name" value="MFS general substrate transporter"/>
    <property type="match status" value="1"/>
</dbReference>
<feature type="transmembrane region" description="Helical" evidence="4">
    <location>
        <begin position="44"/>
        <end position="68"/>
    </location>
</feature>
<evidence type="ECO:0000256" key="4">
    <source>
        <dbReference type="SAM" id="Phobius"/>
    </source>
</evidence>
<feature type="region of interest" description="Disordered" evidence="3">
    <location>
        <begin position="392"/>
        <end position="436"/>
    </location>
</feature>
<dbReference type="Gene3D" id="1.20.1250.20">
    <property type="entry name" value="MFS general substrate transporter like domains"/>
    <property type="match status" value="2"/>
</dbReference>
<sequence>MEITHDRSSTVFVVTLVIVTVATVSLVLRLISKWGVTRKTNADDYVIILAWVFAVGLSVAIMIGTQVGLGAPDTKIKSQWVTPLKQCIYAFTVLYNPAIMATKTAILILYYRMAAAHMFFRYASIFTMAIVIIAGTVLTFLNIFQCRPVVAAFSDVDGTCIDIVALYLSSTPINVLTDLAILLLPLPFLTSLRMEFRQKIILVATFIVGGFVTVVDVVRIVFLQQALEEELLVSPSASITATSRPPNFTYYASFSLMWSAVEVSVGIMCCCVLVLKPLVVRVMPKLLHGAQSQENRDGGLSEPLHFSDALTKPRSSGSLRSARFPSFSTSPSSFTHANVAPTPSGFPDLNRTQSPVSPLSVQPGLSRIPERSTNDEHGDDLDFFEMLAGEPPTTEVSGLPSAGDGATARRISAPRRPTVVSERSERRSTMQTDTSQEPTKNFFDFVQLKSTVSLTHLSAKEAWWPTMFVSILFFLWGFGYGLIGALSVEIQNLLGYPPSHTIALHAVYWSGYFFGPLLVGYWVLTREGFKATFMTGLAIFATGALSFWPSSVLRSFPGFIVSNFIIALGLSCLEVAANPFIALAGPGELSEARLNFAQGIQGIGTIVSPIVAQIALFSGIQREDLVRVQWCYLAVALFVIFLAIVFYYVPLSEAGDDELEAMAVQRFDNARLDPDKGVKPFGIRPRHLILWSGVLLMWCYDGSQESVAFFWTPIVAGIKPNGLASFWSLTIGRSVFTFGRFLTSALCYVGIPPRILLGISFFGAFLTSLLALVLPEGSAALAMLILYYFFEGPIFPTLFAMMMRGQGKHTKFAAAVTMMFNSGAAIWPSVVYGILQQHPDSTARRAALLVVVILYGISTLWPAIISSSSVLRRWMDPKWSKCSETGSLEHGHESPSSSHEKSLTTHLEVMPTPAGGIT</sequence>
<keyword evidence="4" id="KW-0812">Transmembrane</keyword>
<comment type="caution">
    <text evidence="6">The sequence shown here is derived from an EMBL/GenBank/DDBJ whole genome shotgun (WGS) entry which is preliminary data.</text>
</comment>
<feature type="transmembrane region" description="Helical" evidence="4">
    <location>
        <begin position="164"/>
        <end position="188"/>
    </location>
</feature>